<feature type="region of interest" description="Disordered" evidence="1">
    <location>
        <begin position="1"/>
        <end position="47"/>
    </location>
</feature>
<feature type="compositionally biased region" description="Basic and acidic residues" evidence="1">
    <location>
        <begin position="886"/>
        <end position="912"/>
    </location>
</feature>
<name>A0AAV4FYT2_9GAST</name>
<feature type="compositionally biased region" description="Polar residues" evidence="1">
    <location>
        <begin position="25"/>
        <end position="39"/>
    </location>
</feature>
<comment type="caution">
    <text evidence="2">The sequence shown here is derived from an EMBL/GenBank/DDBJ whole genome shotgun (WGS) entry which is preliminary data.</text>
</comment>
<feature type="region of interest" description="Disordered" evidence="1">
    <location>
        <begin position="161"/>
        <end position="180"/>
    </location>
</feature>
<reference evidence="2 3" key="1">
    <citation type="journal article" date="2021" name="Elife">
        <title>Chloroplast acquisition without the gene transfer in kleptoplastic sea slugs, Plakobranchus ocellatus.</title>
        <authorList>
            <person name="Maeda T."/>
            <person name="Takahashi S."/>
            <person name="Yoshida T."/>
            <person name="Shimamura S."/>
            <person name="Takaki Y."/>
            <person name="Nagai Y."/>
            <person name="Toyoda A."/>
            <person name="Suzuki Y."/>
            <person name="Arimoto A."/>
            <person name="Ishii H."/>
            <person name="Satoh N."/>
            <person name="Nishiyama T."/>
            <person name="Hasebe M."/>
            <person name="Maruyama T."/>
            <person name="Minagawa J."/>
            <person name="Obokata J."/>
            <person name="Shigenobu S."/>
        </authorList>
    </citation>
    <scope>NUCLEOTIDE SEQUENCE [LARGE SCALE GENOMIC DNA]</scope>
</reference>
<feature type="compositionally biased region" description="Low complexity" evidence="1">
    <location>
        <begin position="967"/>
        <end position="977"/>
    </location>
</feature>
<feature type="compositionally biased region" description="Polar residues" evidence="1">
    <location>
        <begin position="226"/>
        <end position="237"/>
    </location>
</feature>
<dbReference type="Proteomes" id="UP000762676">
    <property type="component" value="Unassembled WGS sequence"/>
</dbReference>
<keyword evidence="3" id="KW-1185">Reference proteome</keyword>
<feature type="region of interest" description="Disordered" evidence="1">
    <location>
        <begin position="1109"/>
        <end position="1140"/>
    </location>
</feature>
<feature type="compositionally biased region" description="Polar residues" evidence="1">
    <location>
        <begin position="387"/>
        <end position="396"/>
    </location>
</feature>
<accession>A0AAV4FYT2</accession>
<evidence type="ECO:0000313" key="2">
    <source>
        <dbReference type="EMBL" id="GFR77496.1"/>
    </source>
</evidence>
<feature type="region of interest" description="Disordered" evidence="1">
    <location>
        <begin position="226"/>
        <end position="273"/>
    </location>
</feature>
<feature type="compositionally biased region" description="Polar residues" evidence="1">
    <location>
        <begin position="1123"/>
        <end position="1132"/>
    </location>
</feature>
<organism evidence="2 3">
    <name type="scientific">Elysia marginata</name>
    <dbReference type="NCBI Taxonomy" id="1093978"/>
    <lineage>
        <taxon>Eukaryota</taxon>
        <taxon>Metazoa</taxon>
        <taxon>Spiralia</taxon>
        <taxon>Lophotrochozoa</taxon>
        <taxon>Mollusca</taxon>
        <taxon>Gastropoda</taxon>
        <taxon>Heterobranchia</taxon>
        <taxon>Euthyneura</taxon>
        <taxon>Panpulmonata</taxon>
        <taxon>Sacoglossa</taxon>
        <taxon>Placobranchoidea</taxon>
        <taxon>Plakobranchidae</taxon>
        <taxon>Elysia</taxon>
    </lineage>
</organism>
<gene>
    <name evidence="2" type="ORF">ElyMa_003970300</name>
</gene>
<feature type="region of interest" description="Disordered" evidence="1">
    <location>
        <begin position="851"/>
        <end position="912"/>
    </location>
</feature>
<feature type="compositionally biased region" description="Polar residues" evidence="1">
    <location>
        <begin position="249"/>
        <end position="266"/>
    </location>
</feature>
<proteinExistence type="predicted"/>
<sequence length="1265" mass="140821">MDSEVDEESSNPILALSGSLMPETVHSSTSSLPANSRQPSWADVQAPDLDVSRLPSLASPFSRAEIAPTTGAAPTQLEAGGMSAQKREALPNQYYTEHQNLDYKESFNHSFPQSNVFNIRNDKHHVSKAYDWRLENPVTVNSTSGHSLDLQITRPNNKTINTHGFTDIPAKSFQDSGNSKQYLKKRPLNDFQASSSDLLYSSAHLSSSNHREQFYIGTENKSFNRSTQVHAHSSSSICPADSSGEPSDGLQQMFASTSSESTQHPGQVSLPDESNDVQRLLKDQAEHTYTRGLTNFRTSKRSYNSHEQQEILTFDHKQMDGHEPKNDFDFSFGVRSFPPLSFATDFSNRSRPNHHETNAAHSDLASQNFFTTSTSVTNRKGDDESNFGITLTPNSTSDKKKTQGCVDFGTDNLGQDLRIVEPSHRKTFENQTLSTTLETSLPGNYVDANDEIANFRHQAFNNANQMNFNSQINPTLLYKSLTPVPEENTSWMGRSRAHRKMARLLGTGTIDQAQKHSSSNDVKATYSLNDIQNPTEVHHRSTSGQDINNIGANFQAHHPHSLKDACNLSKDFLTLEDDLSFKTGENPMLINSSISSRISADTSERQVATNRELFTVVSSTSTPNFMYQGPGVHSLSQESASHRELDFPIFTAASTTPRDHAYSNLPMTSASKNILDTDFTSVPIHKDSVVPGFFMNNQQSQQPLGCLDFASSQRDLDLSDQFTMQDPKDFAMDAGQVTEQQMDLATFGQDVDTAQPDLTLTDSLALGSHGQQDLNLEAYFNPQPSRDQLNGGRKLHGQHGMRDVSCFTGTAESVFNLDEYMNSSTGRDASSSYFMQANLPQDMTICQKPVSQKTTFGHEPSQESKQNQRQTIGRAGSLRGESQEEEMSKQHRESTKSSTKESMKGIRNPRDIGRAVEIFQSLQADEKEEQHRKEQEWKRQQHQQLLQQQQQSSAEQIQLQQQQSLHLQQQQQQQQGQGPSFNSSPKKTFQNKHYFESLGLAMAEHQLLGTAENLIDDQTVGNFLDQSQLDISDQSSDNLQMMQTFHPFPGADSGIITTEQYAKKDLNQPLACELDYHILKRIALAPSIKDSKDQQVSFSSLPDQCGTTNLSSLLPEGNISAGEGSQNSNAHYPTSRKLPYSQRQEDFQDTFSGTLNSKDSFTNTTKSARSRLDSDFPFADLEVNHQLHQTKQDANRPALEHLGSVPSAVSGQENIPVPLPTSSLSVESLSTSRKNMYSMMKAEQFCDAILSTPKQTVKVFLNCSF</sequence>
<evidence type="ECO:0000256" key="1">
    <source>
        <dbReference type="SAM" id="MobiDB-lite"/>
    </source>
</evidence>
<dbReference type="EMBL" id="BMAT01008079">
    <property type="protein sequence ID" value="GFR77496.1"/>
    <property type="molecule type" value="Genomic_DNA"/>
</dbReference>
<feature type="region of interest" description="Disordered" evidence="1">
    <location>
        <begin position="384"/>
        <end position="403"/>
    </location>
</feature>
<dbReference type="AlphaFoldDB" id="A0AAV4FYT2"/>
<protein>
    <submittedName>
        <fullName evidence="2">Uncharacterized protein</fullName>
    </submittedName>
</protein>
<evidence type="ECO:0000313" key="3">
    <source>
        <dbReference type="Proteomes" id="UP000762676"/>
    </source>
</evidence>
<feature type="compositionally biased region" description="Polar residues" evidence="1">
    <location>
        <begin position="978"/>
        <end position="988"/>
    </location>
</feature>
<feature type="region of interest" description="Disordered" evidence="1">
    <location>
        <begin position="967"/>
        <end position="988"/>
    </location>
</feature>